<dbReference type="Proteomes" id="UP000233750">
    <property type="component" value="Unassembled WGS sequence"/>
</dbReference>
<name>A0A2N3W9T2_9PSEU</name>
<organism evidence="3 4">
    <name type="scientific">Amycolatopsis echigonensis</name>
    <dbReference type="NCBI Taxonomy" id="2576905"/>
    <lineage>
        <taxon>Bacteria</taxon>
        <taxon>Bacillati</taxon>
        <taxon>Actinomycetota</taxon>
        <taxon>Actinomycetes</taxon>
        <taxon>Pseudonocardiales</taxon>
        <taxon>Pseudonocardiaceae</taxon>
        <taxon>Amycolatopsis</taxon>
    </lineage>
</organism>
<accession>A0A2N3W9T2</accession>
<dbReference type="Proteomes" id="UP000550260">
    <property type="component" value="Unassembled WGS sequence"/>
</dbReference>
<sequence length="160" mass="17348">MSEEHREEHDAGSFSDGLKLAEEIRLLVEMVIERAAPWLEGVMAAGHGDRTGPEEPGASGVEDSTSGCGWCPLCAIVAVVRGERPEFVARVLEQAAQLVALLRAVLADRWEPEEGVHMPGFRPAAHPPAPTGAGAFSEPSSRVQHIAVRKRAEWQPEREN</sequence>
<accession>A0A8E1W407</accession>
<evidence type="ECO:0000313" key="5">
    <source>
        <dbReference type="Proteomes" id="UP000550260"/>
    </source>
</evidence>
<evidence type="ECO:0000313" key="3">
    <source>
        <dbReference type="EMBL" id="PKV90631.1"/>
    </source>
</evidence>
<feature type="region of interest" description="Disordered" evidence="1">
    <location>
        <begin position="125"/>
        <end position="160"/>
    </location>
</feature>
<evidence type="ECO:0000313" key="4">
    <source>
        <dbReference type="Proteomes" id="UP000233750"/>
    </source>
</evidence>
<dbReference type="EMBL" id="JACJHR010000050">
    <property type="protein sequence ID" value="MBB2503254.1"/>
    <property type="molecule type" value="Genomic_DNA"/>
</dbReference>
<protein>
    <submittedName>
        <fullName evidence="3">Uncharacterized protein</fullName>
    </submittedName>
</protein>
<dbReference type="EMBL" id="PJMY01000003">
    <property type="protein sequence ID" value="PKV90631.1"/>
    <property type="molecule type" value="Genomic_DNA"/>
</dbReference>
<evidence type="ECO:0000313" key="2">
    <source>
        <dbReference type="EMBL" id="MBB2503254.1"/>
    </source>
</evidence>
<feature type="compositionally biased region" description="Basic and acidic residues" evidence="1">
    <location>
        <begin position="150"/>
        <end position="160"/>
    </location>
</feature>
<keyword evidence="4" id="KW-1185">Reference proteome</keyword>
<proteinExistence type="predicted"/>
<dbReference type="OrthoDB" id="5196858at2"/>
<evidence type="ECO:0000256" key="1">
    <source>
        <dbReference type="SAM" id="MobiDB-lite"/>
    </source>
</evidence>
<dbReference type="AlphaFoldDB" id="A0A2N3W9T2"/>
<dbReference type="RefSeq" id="WP_101434811.1">
    <property type="nucleotide sequence ID" value="NZ_JACJHR010000050.1"/>
</dbReference>
<comment type="caution">
    <text evidence="3">The sequence shown here is derived from an EMBL/GenBank/DDBJ whole genome shotgun (WGS) entry which is preliminary data.</text>
</comment>
<gene>
    <name evidence="3" type="ORF">ATK30_1380</name>
    <name evidence="2" type="ORF">H5411_29490</name>
</gene>
<reference evidence="3 4" key="1">
    <citation type="submission" date="2017-12" db="EMBL/GenBank/DDBJ databases">
        <title>Sequencing the genomes of 1000 Actinobacteria strains.</title>
        <authorList>
            <person name="Klenk H.-P."/>
        </authorList>
    </citation>
    <scope>NUCLEOTIDE SEQUENCE [LARGE SCALE GENOMIC DNA]</scope>
    <source>
        <strain evidence="3 4">DSM 45165</strain>
    </source>
</reference>
<reference evidence="2 5" key="2">
    <citation type="submission" date="2020-08" db="EMBL/GenBank/DDBJ databases">
        <title>Amycolatopsis echigonensis JCM 21831.</title>
        <authorList>
            <person name="Tedsree N."/>
            <person name="Kuncharoen N."/>
            <person name="Likhitwitayawuid K."/>
            <person name="Tanasupawat S."/>
        </authorList>
    </citation>
    <scope>NUCLEOTIDE SEQUENCE [LARGE SCALE GENOMIC DNA]</scope>
    <source>
        <strain evidence="2 5">JCM 21831</strain>
    </source>
</reference>